<evidence type="ECO:0000256" key="2">
    <source>
        <dbReference type="SAM" id="Phobius"/>
    </source>
</evidence>
<feature type="transmembrane region" description="Helical" evidence="2">
    <location>
        <begin position="31"/>
        <end position="53"/>
    </location>
</feature>
<sequence length="289" mass="31755">MDGSNPKVSFIPKGSLVREESFLERRRPQSAIGLLAGIVFVLVAGSFVGLYYYNNKLNLVIVEKTTEIGEAKQKFKDVPEVAEARVFRARVDLANDILSAHRVVSPVFVFLSDNTTESILYNKFSLKSDSRGATLDLEGEAKNYASLAFQADVLSGKTDELLEFSIDNIALTKFGSIKFRLVMVFKPDFLLYTKNVDGSRDTESQVEKSATESTPSVSPSVSEDKTASSSIPEDVAETDVADSESVSQTTVTDSLSGDWTTEQPSGVTLTPETSEPSMLGKLWLKFKFW</sequence>
<organism evidence="3 4">
    <name type="scientific">Candidatus Nomurabacteria bacterium CG2_30_43_9</name>
    <dbReference type="NCBI Taxonomy" id="1805283"/>
    <lineage>
        <taxon>Bacteria</taxon>
        <taxon>Candidatus Nomuraibacteriota</taxon>
    </lineage>
</organism>
<accession>A0A1J5FYD7</accession>
<evidence type="ECO:0000313" key="3">
    <source>
        <dbReference type="EMBL" id="OIP65285.1"/>
    </source>
</evidence>
<dbReference type="Proteomes" id="UP000182059">
    <property type="component" value="Unassembled WGS sequence"/>
</dbReference>
<gene>
    <name evidence="3" type="ORF">AUK15_02100</name>
</gene>
<feature type="compositionally biased region" description="Low complexity" evidence="1">
    <location>
        <begin position="211"/>
        <end position="221"/>
    </location>
</feature>
<feature type="compositionally biased region" description="Basic and acidic residues" evidence="1">
    <location>
        <begin position="201"/>
        <end position="210"/>
    </location>
</feature>
<name>A0A1J5FYD7_9BACT</name>
<evidence type="ECO:0000313" key="4">
    <source>
        <dbReference type="Proteomes" id="UP000182059"/>
    </source>
</evidence>
<dbReference type="EMBL" id="MNYX01000052">
    <property type="protein sequence ID" value="OIP65285.1"/>
    <property type="molecule type" value="Genomic_DNA"/>
</dbReference>
<dbReference type="AlphaFoldDB" id="A0A1J5FYD7"/>
<feature type="compositionally biased region" description="Polar residues" evidence="1">
    <location>
        <begin position="244"/>
        <end position="273"/>
    </location>
</feature>
<keyword evidence="2" id="KW-0472">Membrane</keyword>
<feature type="region of interest" description="Disordered" evidence="1">
    <location>
        <begin position="201"/>
        <end position="273"/>
    </location>
</feature>
<reference evidence="3 4" key="1">
    <citation type="journal article" date="2016" name="Environ. Microbiol.">
        <title>Genomic resolution of a cold subsurface aquifer community provides metabolic insights for novel microbes adapted to high CO concentrations.</title>
        <authorList>
            <person name="Probst A.J."/>
            <person name="Castelle C.J."/>
            <person name="Singh A."/>
            <person name="Brown C.T."/>
            <person name="Anantharaman K."/>
            <person name="Sharon I."/>
            <person name="Hug L.A."/>
            <person name="Burstein D."/>
            <person name="Emerson J.B."/>
            <person name="Thomas B.C."/>
            <person name="Banfield J.F."/>
        </authorList>
    </citation>
    <scope>NUCLEOTIDE SEQUENCE [LARGE SCALE GENOMIC DNA]</scope>
    <source>
        <strain evidence="3">CG2_30_43_9</strain>
    </source>
</reference>
<evidence type="ECO:0000256" key="1">
    <source>
        <dbReference type="SAM" id="MobiDB-lite"/>
    </source>
</evidence>
<proteinExistence type="predicted"/>
<keyword evidence="2" id="KW-0812">Transmembrane</keyword>
<keyword evidence="2" id="KW-1133">Transmembrane helix</keyword>
<comment type="caution">
    <text evidence="3">The sequence shown here is derived from an EMBL/GenBank/DDBJ whole genome shotgun (WGS) entry which is preliminary data.</text>
</comment>
<protein>
    <submittedName>
        <fullName evidence="3">Uncharacterized protein</fullName>
    </submittedName>
</protein>